<dbReference type="RefSeq" id="YP_010667033.1">
    <property type="nucleotide sequence ID" value="NC_070948.1"/>
</dbReference>
<keyword evidence="2" id="KW-1185">Reference proteome</keyword>
<dbReference type="GeneID" id="77943144"/>
<sequence>MVMLGAKVYRGQLDEPTTRGERRALKRRWRRVEQAQSRAWEDEYIEREPPPCPIDSPRYDVDNPPFTICTH</sequence>
<organism evidence="1 2">
    <name type="scientific">Gordonia phage Mollymur</name>
    <dbReference type="NCBI Taxonomy" id="2590895"/>
    <lineage>
        <taxon>Viruses</taxon>
        <taxon>Duplodnaviria</taxon>
        <taxon>Heunggongvirae</taxon>
        <taxon>Uroviricota</taxon>
        <taxon>Caudoviricetes</taxon>
        <taxon>Mollymurvirus</taxon>
        <taxon>Mollymurvirus mollymur</taxon>
    </lineage>
</organism>
<evidence type="ECO:0000313" key="1">
    <source>
        <dbReference type="EMBL" id="QDF15422.1"/>
    </source>
</evidence>
<accession>A0A4Y6EBG8</accession>
<dbReference type="Proteomes" id="UP000319811">
    <property type="component" value="Segment"/>
</dbReference>
<protein>
    <submittedName>
        <fullName evidence="1">Uncharacterized protein</fullName>
    </submittedName>
</protein>
<dbReference type="KEGG" id="vg:77943144"/>
<proteinExistence type="predicted"/>
<reference evidence="1 2" key="1">
    <citation type="submission" date="2019-05" db="EMBL/GenBank/DDBJ databases">
        <authorList>
            <person name="Murphy M.E."/>
            <person name="Alvaro L.E."/>
            <person name="Baker K.N."/>
            <person name="Baxter I.S."/>
            <person name="Brown M.R."/>
            <person name="Driscoll K.D."/>
            <person name="Elrubaie J.M."/>
            <person name="Feith S.L."/>
            <person name="Indihar D.F."/>
            <person name="Knoch V.T."/>
            <person name="Koirtyohann K.M."/>
            <person name="Kratz M.A."/>
            <person name="Lear A.H."/>
            <person name="Lindblom K.E."/>
            <person name="Marcus E.R."/>
            <person name="Sensor R."/>
            <person name="Sherman S.J."/>
            <person name="Swift V.R."/>
            <person name="White K.E."/>
            <person name="Wills S.J."/>
            <person name="Gatt S.M."/>
            <person name="Lohbauer S.A."/>
            <person name="Power T.R."/>
            <person name="Rosales K.A."/>
            <person name="Sisson B.M."/>
            <person name="Isern S."/>
            <person name="Michael S.F."/>
            <person name="Monti D.L."/>
            <person name="Garlena R.A."/>
            <person name="Russell D.A."/>
            <person name="Pope W.H."/>
            <person name="Jacobs-Sera D."/>
            <person name="Hatfull G.F."/>
        </authorList>
    </citation>
    <scope>NUCLEOTIDE SEQUENCE [LARGE SCALE GENOMIC DNA]</scope>
</reference>
<name>A0A4Y6EBG8_9CAUD</name>
<evidence type="ECO:0000313" key="2">
    <source>
        <dbReference type="Proteomes" id="UP000319811"/>
    </source>
</evidence>
<gene>
    <name evidence="1" type="primary">62</name>
    <name evidence="1" type="ORF">SEA_MOLLYMUR_62</name>
</gene>
<dbReference type="EMBL" id="MK977705">
    <property type="protein sequence ID" value="QDF15422.1"/>
    <property type="molecule type" value="Genomic_DNA"/>
</dbReference>